<feature type="transmembrane region" description="Helical" evidence="1">
    <location>
        <begin position="38"/>
        <end position="56"/>
    </location>
</feature>
<name>A0A2X0U2F0_9ACTO</name>
<gene>
    <name evidence="2" type="ORF">NCTC9935_00035</name>
</gene>
<dbReference type="Proteomes" id="UP000250192">
    <property type="component" value="Unassembled WGS sequence"/>
</dbReference>
<keyword evidence="1" id="KW-0472">Membrane</keyword>
<evidence type="ECO:0000313" key="2">
    <source>
        <dbReference type="EMBL" id="SPT54495.1"/>
    </source>
</evidence>
<evidence type="ECO:0000313" key="3">
    <source>
        <dbReference type="Proteomes" id="UP000250192"/>
    </source>
</evidence>
<dbReference type="RefSeq" id="WP_111822666.1">
    <property type="nucleotide sequence ID" value="NZ_CBDERX010000039.1"/>
</dbReference>
<dbReference type="EMBL" id="UAPR01000001">
    <property type="protein sequence ID" value="SPT54495.1"/>
    <property type="molecule type" value="Genomic_DNA"/>
</dbReference>
<reference evidence="2 3" key="1">
    <citation type="submission" date="2018-06" db="EMBL/GenBank/DDBJ databases">
        <authorList>
            <consortium name="Pathogen Informatics"/>
            <person name="Doyle S."/>
        </authorList>
    </citation>
    <scope>NUCLEOTIDE SEQUENCE [LARGE SCALE GENOMIC DNA]</scope>
    <source>
        <strain evidence="2 3">NCTC9935</strain>
    </source>
</reference>
<keyword evidence="3" id="KW-1185">Reference proteome</keyword>
<protein>
    <submittedName>
        <fullName evidence="2">Uncharacterized protein</fullName>
    </submittedName>
</protein>
<accession>A0A2X0U2F0</accession>
<feature type="transmembrane region" description="Helical" evidence="1">
    <location>
        <begin position="111"/>
        <end position="131"/>
    </location>
</feature>
<organism evidence="2 3">
    <name type="scientific">Schaalia odontolytica</name>
    <dbReference type="NCBI Taxonomy" id="1660"/>
    <lineage>
        <taxon>Bacteria</taxon>
        <taxon>Bacillati</taxon>
        <taxon>Actinomycetota</taxon>
        <taxon>Actinomycetes</taxon>
        <taxon>Actinomycetales</taxon>
        <taxon>Actinomycetaceae</taxon>
        <taxon>Schaalia</taxon>
    </lineage>
</organism>
<dbReference type="Pfam" id="PF20357">
    <property type="entry name" value="DUF6652"/>
    <property type="match status" value="1"/>
</dbReference>
<keyword evidence="1" id="KW-0812">Transmembrane</keyword>
<dbReference type="OrthoDB" id="3258469at2"/>
<keyword evidence="1" id="KW-1133">Transmembrane helix</keyword>
<proteinExistence type="predicted"/>
<evidence type="ECO:0000256" key="1">
    <source>
        <dbReference type="SAM" id="Phobius"/>
    </source>
</evidence>
<feature type="transmembrane region" description="Helical" evidence="1">
    <location>
        <begin position="68"/>
        <end position="91"/>
    </location>
</feature>
<dbReference type="GeneID" id="93757724"/>
<sequence>MSRVASLVTTFCFVATAYAGGPFTVVFYRPYPMLRIDVWFPAMLVFAVATVVFTNISRNRRKPRELAFWGLFIKLSFLPFFLITCLLLLFLGQYLFAPGGPAPHVLFLPPLLLGSYIIMIVTSSHGFAAIVRARNEQLISPETAKQHKRWHAIPVADLVSSIRLYALLRRLDSASPTTM</sequence>
<dbReference type="InterPro" id="IPR046594">
    <property type="entry name" value="DUF6652"/>
</dbReference>
<dbReference type="AlphaFoldDB" id="A0A2X0U2F0"/>